<comment type="caution">
    <text evidence="3">The sequence shown here is derived from an EMBL/GenBank/DDBJ whole genome shotgun (WGS) entry which is preliminary data.</text>
</comment>
<dbReference type="SUPFAM" id="SSF110849">
    <property type="entry name" value="ParB/Sulfiredoxin"/>
    <property type="match status" value="1"/>
</dbReference>
<accession>A0ABW2Y756</accession>
<sequence length="304" mass="33428">MVSSAFTLPSTATRGQGLSAIFRTAETATQGKEVVLLPTANLHGFTNHPFKVMDDAPMAALMESIEQGGIHTPLIVRANNHSYEIISGHRRAHAAQLLGIETVPCLIVDVDDDTATVMMVDANLNRPRLLLSEQAKSMRQRYQALSHQGKNTGEGTTAEILGRQYKKSASTVRRLVRLAALEDTMLELIDDKRVSAGAVKDLLQLTCEQRLIIVGFLSANPGFKLSNNAAHLIRIHTNRGEELTSEFLSQAMSETKPDTIRVDVPIVWLPDGVETLAQVKDLIYQACNRIKDEQDAHDEQEGLI</sequence>
<reference evidence="4" key="1">
    <citation type="journal article" date="2019" name="Int. J. Syst. Evol. Microbiol.">
        <title>The Global Catalogue of Microorganisms (GCM) 10K type strain sequencing project: providing services to taxonomists for standard genome sequencing and annotation.</title>
        <authorList>
            <consortium name="The Broad Institute Genomics Platform"/>
            <consortium name="The Broad Institute Genome Sequencing Center for Infectious Disease"/>
            <person name="Wu L."/>
            <person name="Ma J."/>
        </authorList>
    </citation>
    <scope>NUCLEOTIDE SEQUENCE [LARGE SCALE GENOMIC DNA]</scope>
    <source>
        <strain evidence="4">CCM 8604</strain>
    </source>
</reference>
<dbReference type="InterPro" id="IPR003115">
    <property type="entry name" value="ParB_N"/>
</dbReference>
<gene>
    <name evidence="3" type="ORF">ACFQY8_07670</name>
</gene>
<feature type="domain" description="ParB-like N-terminal" evidence="2">
    <location>
        <begin position="35"/>
        <end position="124"/>
    </location>
</feature>
<dbReference type="Pfam" id="PF02195">
    <property type="entry name" value="ParB_N"/>
    <property type="match status" value="1"/>
</dbReference>
<evidence type="ECO:0000256" key="1">
    <source>
        <dbReference type="ARBA" id="ARBA00006295"/>
    </source>
</evidence>
<evidence type="ECO:0000313" key="4">
    <source>
        <dbReference type="Proteomes" id="UP001597036"/>
    </source>
</evidence>
<name>A0ABW2Y756_9BIFI</name>
<protein>
    <submittedName>
        <fullName evidence="3">ParB/RepB/Spo0J family partition protein</fullName>
    </submittedName>
</protein>
<keyword evidence="4" id="KW-1185">Reference proteome</keyword>
<dbReference type="NCBIfam" id="TIGR00180">
    <property type="entry name" value="parB_part"/>
    <property type="match status" value="1"/>
</dbReference>
<proteinExistence type="inferred from homology"/>
<dbReference type="InterPro" id="IPR050336">
    <property type="entry name" value="Chromosome_partition/occlusion"/>
</dbReference>
<dbReference type="CDD" id="cd16407">
    <property type="entry name" value="ParB_N_like"/>
    <property type="match status" value="1"/>
</dbReference>
<dbReference type="InterPro" id="IPR036086">
    <property type="entry name" value="ParB/Sulfiredoxin_sf"/>
</dbReference>
<dbReference type="PANTHER" id="PTHR33375:SF1">
    <property type="entry name" value="CHROMOSOME-PARTITIONING PROTEIN PARB-RELATED"/>
    <property type="match status" value="1"/>
</dbReference>
<dbReference type="Gene3D" id="1.10.10.2830">
    <property type="match status" value="1"/>
</dbReference>
<organism evidence="3 4">
    <name type="scientific">Alloscardovia venturai</name>
    <dbReference type="NCBI Taxonomy" id="1769421"/>
    <lineage>
        <taxon>Bacteria</taxon>
        <taxon>Bacillati</taxon>
        <taxon>Actinomycetota</taxon>
        <taxon>Actinomycetes</taxon>
        <taxon>Bifidobacteriales</taxon>
        <taxon>Bifidobacteriaceae</taxon>
        <taxon>Alloscardovia</taxon>
    </lineage>
</organism>
<dbReference type="Proteomes" id="UP001597036">
    <property type="component" value="Unassembled WGS sequence"/>
</dbReference>
<comment type="similarity">
    <text evidence="1">Belongs to the ParB family.</text>
</comment>
<evidence type="ECO:0000313" key="3">
    <source>
        <dbReference type="EMBL" id="MFD0705618.1"/>
    </source>
</evidence>
<dbReference type="SMART" id="SM00470">
    <property type="entry name" value="ParB"/>
    <property type="match status" value="1"/>
</dbReference>
<dbReference type="PANTHER" id="PTHR33375">
    <property type="entry name" value="CHROMOSOME-PARTITIONING PROTEIN PARB-RELATED"/>
    <property type="match status" value="1"/>
</dbReference>
<dbReference type="InterPro" id="IPR004437">
    <property type="entry name" value="ParB/RepB/Spo0J"/>
</dbReference>
<dbReference type="SUPFAM" id="SSF109709">
    <property type="entry name" value="KorB DNA-binding domain-like"/>
    <property type="match status" value="1"/>
</dbReference>
<evidence type="ECO:0000259" key="2">
    <source>
        <dbReference type="SMART" id="SM00470"/>
    </source>
</evidence>
<dbReference type="Gene3D" id="3.90.1530.30">
    <property type="match status" value="1"/>
</dbReference>
<dbReference type="RefSeq" id="WP_377939374.1">
    <property type="nucleotide sequence ID" value="NZ_JBHTHQ010000025.1"/>
</dbReference>
<dbReference type="EMBL" id="JBHTHQ010000025">
    <property type="protein sequence ID" value="MFD0705618.1"/>
    <property type="molecule type" value="Genomic_DNA"/>
</dbReference>